<dbReference type="dictyBase" id="DDB_G0281197"/>
<accession>Q54U99</accession>
<gene>
    <name evidence="1" type="ORF">DDB_G0281197</name>
</gene>
<dbReference type="GeneID" id="8622933"/>
<reference evidence="1 2" key="1">
    <citation type="journal article" date="2005" name="Nature">
        <title>The genome of the social amoeba Dictyostelium discoideum.</title>
        <authorList>
            <consortium name="The Dictyostelium discoideum Sequencing Consortium"/>
            <person name="Eichinger L."/>
            <person name="Pachebat J.A."/>
            <person name="Glockner G."/>
            <person name="Rajandream M.A."/>
            <person name="Sucgang R."/>
            <person name="Berriman M."/>
            <person name="Song J."/>
            <person name="Olsen R."/>
            <person name="Szafranski K."/>
            <person name="Xu Q."/>
            <person name="Tunggal B."/>
            <person name="Kummerfeld S."/>
            <person name="Madera M."/>
            <person name="Konfortov B.A."/>
            <person name="Rivero F."/>
            <person name="Bankier A.T."/>
            <person name="Lehmann R."/>
            <person name="Hamlin N."/>
            <person name="Davies R."/>
            <person name="Gaudet P."/>
            <person name="Fey P."/>
            <person name="Pilcher K."/>
            <person name="Chen G."/>
            <person name="Saunders D."/>
            <person name="Sodergren E."/>
            <person name="Davis P."/>
            <person name="Kerhornou A."/>
            <person name="Nie X."/>
            <person name="Hall N."/>
            <person name="Anjard C."/>
            <person name="Hemphill L."/>
            <person name="Bason N."/>
            <person name="Farbrother P."/>
            <person name="Desany B."/>
            <person name="Just E."/>
            <person name="Morio T."/>
            <person name="Rost R."/>
            <person name="Churcher C."/>
            <person name="Cooper J."/>
            <person name="Haydock S."/>
            <person name="van Driessche N."/>
            <person name="Cronin A."/>
            <person name="Goodhead I."/>
            <person name="Muzny D."/>
            <person name="Mourier T."/>
            <person name="Pain A."/>
            <person name="Lu M."/>
            <person name="Harper D."/>
            <person name="Lindsay R."/>
            <person name="Hauser H."/>
            <person name="James K."/>
            <person name="Quiles M."/>
            <person name="Madan Babu M."/>
            <person name="Saito T."/>
            <person name="Buchrieser C."/>
            <person name="Wardroper A."/>
            <person name="Felder M."/>
            <person name="Thangavelu M."/>
            <person name="Johnson D."/>
            <person name="Knights A."/>
            <person name="Loulseged H."/>
            <person name="Mungall K."/>
            <person name="Oliver K."/>
            <person name="Price C."/>
            <person name="Quail M.A."/>
            <person name="Urushihara H."/>
            <person name="Hernandez J."/>
            <person name="Rabbinowitsch E."/>
            <person name="Steffen D."/>
            <person name="Sanders M."/>
            <person name="Ma J."/>
            <person name="Kohara Y."/>
            <person name="Sharp S."/>
            <person name="Simmonds M."/>
            <person name="Spiegler S."/>
            <person name="Tivey A."/>
            <person name="Sugano S."/>
            <person name="White B."/>
            <person name="Walker D."/>
            <person name="Woodward J."/>
            <person name="Winckler T."/>
            <person name="Tanaka Y."/>
            <person name="Shaulsky G."/>
            <person name="Schleicher M."/>
            <person name="Weinstock G."/>
            <person name="Rosenthal A."/>
            <person name="Cox E.C."/>
            <person name="Chisholm R.L."/>
            <person name="Gibbs R."/>
            <person name="Loomis W.F."/>
            <person name="Platzer M."/>
            <person name="Kay R.R."/>
            <person name="Williams J."/>
            <person name="Dear P.H."/>
            <person name="Noegel A.A."/>
            <person name="Barrell B."/>
            <person name="Kuspa A."/>
        </authorList>
    </citation>
    <scope>NUCLEOTIDE SEQUENCE [LARGE SCALE GENOMIC DNA]</scope>
    <source>
        <strain evidence="1 2">AX4</strain>
    </source>
</reference>
<proteinExistence type="predicted"/>
<organism evidence="1 2">
    <name type="scientific">Dictyostelium discoideum</name>
    <name type="common">Social amoeba</name>
    <dbReference type="NCBI Taxonomy" id="44689"/>
    <lineage>
        <taxon>Eukaryota</taxon>
        <taxon>Amoebozoa</taxon>
        <taxon>Evosea</taxon>
        <taxon>Eumycetozoa</taxon>
        <taxon>Dictyostelia</taxon>
        <taxon>Dictyosteliales</taxon>
        <taxon>Dictyosteliaceae</taxon>
        <taxon>Dictyostelium</taxon>
    </lineage>
</organism>
<protein>
    <submittedName>
        <fullName evidence="1">Uncharacterized protein</fullName>
    </submittedName>
</protein>
<dbReference type="RefSeq" id="XP_640877.1">
    <property type="nucleotide sequence ID" value="XM_635785.1"/>
</dbReference>
<evidence type="ECO:0000313" key="1">
    <source>
        <dbReference type="EMBL" id="EAL66895.1"/>
    </source>
</evidence>
<dbReference type="PaxDb" id="44689-DDB0204074"/>
<keyword evidence="2" id="KW-1185">Reference proteome</keyword>
<dbReference type="InParanoid" id="Q54U99"/>
<dbReference type="VEuPathDB" id="AmoebaDB:DDB_G0281197"/>
<dbReference type="KEGG" id="ddi:DDB_G0281197"/>
<dbReference type="FunCoup" id="Q54U99">
    <property type="interactions" value="877"/>
</dbReference>
<dbReference type="AlphaFoldDB" id="Q54U99"/>
<name>Q54U99_DICDI</name>
<dbReference type="PhylomeDB" id="Q54U99"/>
<dbReference type="EMBL" id="AAFI02000040">
    <property type="protein sequence ID" value="EAL66895.1"/>
    <property type="molecule type" value="Genomic_DNA"/>
</dbReference>
<dbReference type="Proteomes" id="UP000002195">
    <property type="component" value="Unassembled WGS sequence"/>
</dbReference>
<evidence type="ECO:0000313" key="2">
    <source>
        <dbReference type="Proteomes" id="UP000002195"/>
    </source>
</evidence>
<comment type="caution">
    <text evidence="1">The sequence shown here is derived from an EMBL/GenBank/DDBJ whole genome shotgun (WGS) entry which is preliminary data.</text>
</comment>
<dbReference type="HOGENOM" id="CLU_210588_0_0_1"/>
<sequence>MLFKSLNSIANIQSASQKNQISGTQLVGTSQSNNNAALLTLDALVIIHPILAVYAHVDL</sequence>